<evidence type="ECO:0000313" key="1">
    <source>
        <dbReference type="EMBL" id="CAK9222282.1"/>
    </source>
</evidence>
<accession>A0ABP0UJA2</accession>
<dbReference type="EMBL" id="OZ019896">
    <property type="protein sequence ID" value="CAK9222282.1"/>
    <property type="molecule type" value="Genomic_DNA"/>
</dbReference>
<evidence type="ECO:0000313" key="2">
    <source>
        <dbReference type="Proteomes" id="UP001497512"/>
    </source>
</evidence>
<protein>
    <recommendedName>
        <fullName evidence="3">Prefoldin subunit 5</fullName>
    </recommendedName>
</protein>
<dbReference type="Proteomes" id="UP001497512">
    <property type="component" value="Chromosome 4"/>
</dbReference>
<reference evidence="1" key="1">
    <citation type="submission" date="2024-02" db="EMBL/GenBank/DDBJ databases">
        <authorList>
            <consortium name="ELIXIR-Norway"/>
            <consortium name="Elixir Norway"/>
        </authorList>
    </citation>
    <scope>NUCLEOTIDE SEQUENCE</scope>
</reference>
<sequence length="76" mass="8539">MASELPAQLTSIETEVQNRFKNLSTGFQKLDRVKDVSKQSKQLDELTAKMREAKRYVACGSYVKSRAGANWEKADG</sequence>
<keyword evidence="2" id="KW-1185">Reference proteome</keyword>
<evidence type="ECO:0008006" key="3">
    <source>
        <dbReference type="Google" id="ProtNLM"/>
    </source>
</evidence>
<proteinExistence type="predicted"/>
<name>A0ABP0UJA2_9BRYO</name>
<gene>
    <name evidence="1" type="ORF">CSSPTR1EN2_LOCUS15987</name>
</gene>
<organism evidence="1 2">
    <name type="scientific">Sphagnum troendelagicum</name>
    <dbReference type="NCBI Taxonomy" id="128251"/>
    <lineage>
        <taxon>Eukaryota</taxon>
        <taxon>Viridiplantae</taxon>
        <taxon>Streptophyta</taxon>
        <taxon>Embryophyta</taxon>
        <taxon>Bryophyta</taxon>
        <taxon>Sphagnophytina</taxon>
        <taxon>Sphagnopsida</taxon>
        <taxon>Sphagnales</taxon>
        <taxon>Sphagnaceae</taxon>
        <taxon>Sphagnum</taxon>
    </lineage>
</organism>